<keyword evidence="4" id="KW-0560">Oxidoreductase</keyword>
<comment type="caution">
    <text evidence="6">The sequence shown here is derived from an EMBL/GenBank/DDBJ whole genome shotgun (WGS) entry which is preliminary data.</text>
</comment>
<evidence type="ECO:0000256" key="2">
    <source>
        <dbReference type="ARBA" id="ARBA00022630"/>
    </source>
</evidence>
<name>A0AA38BPR2_TAXCH</name>
<dbReference type="Pfam" id="PF00732">
    <property type="entry name" value="GMC_oxred_N"/>
    <property type="match status" value="1"/>
</dbReference>
<dbReference type="Proteomes" id="UP000824469">
    <property type="component" value="Unassembled WGS sequence"/>
</dbReference>
<dbReference type="EMBL" id="JAHRHJ020003813">
    <property type="protein sequence ID" value="KAH9288141.1"/>
    <property type="molecule type" value="Genomic_DNA"/>
</dbReference>
<proteinExistence type="inferred from homology"/>
<comment type="similarity">
    <text evidence="1">Belongs to the GMC oxidoreductase family.</text>
</comment>
<dbReference type="GO" id="GO:0050660">
    <property type="term" value="F:flavin adenine dinucleotide binding"/>
    <property type="evidence" value="ECO:0007669"/>
    <property type="project" value="InterPro"/>
</dbReference>
<dbReference type="PANTHER" id="PTHR46056">
    <property type="entry name" value="LONG-CHAIN-ALCOHOL OXIDASE"/>
    <property type="match status" value="1"/>
</dbReference>
<protein>
    <recommendedName>
        <fullName evidence="5">Glucose-methanol-choline oxidoreductase N-terminal domain-containing protein</fullName>
    </recommendedName>
</protein>
<keyword evidence="3" id="KW-0274">FAD</keyword>
<sequence>MNKILRKGCEELNYEVHNIPCNVDPKHYCWWCCFGYKDRKKQGMHETWLVEAMNHNALILVGCRAVAVIQDKNGGTGRKKKAVGVMFCSRLGVEVDQGAFLIWKRLWNRKGKKQNQTTTVKCEWCVVGSGSGGGGVVCRVLAKARHRVIVVEKGKYFARRVIPLLEGPIVGSDIRSITCVGAASFYKDRKKRISMRHAGGKAMITMPYSRRIASRGGHPRHWRHLPQKKAVGVVIPDPNTSQNIFKSNPQSLLVSCGALGSPL</sequence>
<evidence type="ECO:0000256" key="1">
    <source>
        <dbReference type="ARBA" id="ARBA00010790"/>
    </source>
</evidence>
<reference evidence="6 7" key="1">
    <citation type="journal article" date="2021" name="Nat. Plants">
        <title>The Taxus genome provides insights into paclitaxel biosynthesis.</title>
        <authorList>
            <person name="Xiong X."/>
            <person name="Gou J."/>
            <person name="Liao Q."/>
            <person name="Li Y."/>
            <person name="Zhou Q."/>
            <person name="Bi G."/>
            <person name="Li C."/>
            <person name="Du R."/>
            <person name="Wang X."/>
            <person name="Sun T."/>
            <person name="Guo L."/>
            <person name="Liang H."/>
            <person name="Lu P."/>
            <person name="Wu Y."/>
            <person name="Zhang Z."/>
            <person name="Ro D.K."/>
            <person name="Shang Y."/>
            <person name="Huang S."/>
            <person name="Yan J."/>
        </authorList>
    </citation>
    <scope>NUCLEOTIDE SEQUENCE [LARGE SCALE GENOMIC DNA]</scope>
    <source>
        <strain evidence="6">Ta-2019</strain>
    </source>
</reference>
<dbReference type="Gene3D" id="3.50.50.60">
    <property type="entry name" value="FAD/NAD(P)-binding domain"/>
    <property type="match status" value="1"/>
</dbReference>
<dbReference type="AlphaFoldDB" id="A0AA38BPR2"/>
<feature type="non-terminal residue" evidence="6">
    <location>
        <position position="263"/>
    </location>
</feature>
<organism evidence="6 7">
    <name type="scientific">Taxus chinensis</name>
    <name type="common">Chinese yew</name>
    <name type="synonym">Taxus wallichiana var. chinensis</name>
    <dbReference type="NCBI Taxonomy" id="29808"/>
    <lineage>
        <taxon>Eukaryota</taxon>
        <taxon>Viridiplantae</taxon>
        <taxon>Streptophyta</taxon>
        <taxon>Embryophyta</taxon>
        <taxon>Tracheophyta</taxon>
        <taxon>Spermatophyta</taxon>
        <taxon>Pinopsida</taxon>
        <taxon>Pinidae</taxon>
        <taxon>Conifers II</taxon>
        <taxon>Cupressales</taxon>
        <taxon>Taxaceae</taxon>
        <taxon>Taxus</taxon>
    </lineage>
</organism>
<dbReference type="PANTHER" id="PTHR46056:SF12">
    <property type="entry name" value="LONG-CHAIN-ALCOHOL OXIDASE"/>
    <property type="match status" value="1"/>
</dbReference>
<dbReference type="GO" id="GO:0016614">
    <property type="term" value="F:oxidoreductase activity, acting on CH-OH group of donors"/>
    <property type="evidence" value="ECO:0007669"/>
    <property type="project" value="InterPro"/>
</dbReference>
<evidence type="ECO:0000313" key="6">
    <source>
        <dbReference type="EMBL" id="KAH9288141.1"/>
    </source>
</evidence>
<gene>
    <name evidence="6" type="ORF">KI387_032258</name>
</gene>
<evidence type="ECO:0000256" key="3">
    <source>
        <dbReference type="ARBA" id="ARBA00022827"/>
    </source>
</evidence>
<feature type="domain" description="Glucose-methanol-choline oxidoreductase N-terminal" evidence="5">
    <location>
        <begin position="2"/>
        <end position="88"/>
    </location>
</feature>
<dbReference type="InterPro" id="IPR036188">
    <property type="entry name" value="FAD/NAD-bd_sf"/>
</dbReference>
<keyword evidence="2" id="KW-0285">Flavoprotein</keyword>
<dbReference type="InterPro" id="IPR000172">
    <property type="entry name" value="GMC_OxRdtase_N"/>
</dbReference>
<evidence type="ECO:0000256" key="4">
    <source>
        <dbReference type="ARBA" id="ARBA00023002"/>
    </source>
</evidence>
<accession>A0AA38BPR2</accession>
<evidence type="ECO:0000259" key="5">
    <source>
        <dbReference type="Pfam" id="PF00732"/>
    </source>
</evidence>
<evidence type="ECO:0000313" key="7">
    <source>
        <dbReference type="Proteomes" id="UP000824469"/>
    </source>
</evidence>
<dbReference type="SUPFAM" id="SSF51905">
    <property type="entry name" value="FAD/NAD(P)-binding domain"/>
    <property type="match status" value="1"/>
</dbReference>
<keyword evidence="7" id="KW-1185">Reference proteome</keyword>